<feature type="signal peptide" evidence="1">
    <location>
        <begin position="1"/>
        <end position="25"/>
    </location>
</feature>
<evidence type="ECO:0000313" key="3">
    <source>
        <dbReference type="EMBL" id="HJA04212.1"/>
    </source>
</evidence>
<dbReference type="GO" id="GO:0015833">
    <property type="term" value="P:peptide transport"/>
    <property type="evidence" value="ECO:0007669"/>
    <property type="project" value="TreeGrafter"/>
</dbReference>
<dbReference type="EMBL" id="DXAM01000069">
    <property type="protein sequence ID" value="HJA04212.1"/>
    <property type="molecule type" value="Genomic_DNA"/>
</dbReference>
<dbReference type="PROSITE" id="PS51257">
    <property type="entry name" value="PROKAR_LIPOPROTEIN"/>
    <property type="match status" value="1"/>
</dbReference>
<accession>A0A9D2H5A9</accession>
<reference evidence="3" key="2">
    <citation type="submission" date="2021-04" db="EMBL/GenBank/DDBJ databases">
        <authorList>
            <person name="Gilroy R."/>
        </authorList>
    </citation>
    <scope>NUCLEOTIDE SEQUENCE</scope>
    <source>
        <strain evidence="3">ChiHjej8B7-3636</strain>
    </source>
</reference>
<dbReference type="GO" id="GO:1904680">
    <property type="term" value="F:peptide transmembrane transporter activity"/>
    <property type="evidence" value="ECO:0007669"/>
    <property type="project" value="TreeGrafter"/>
</dbReference>
<dbReference type="Pfam" id="PF00496">
    <property type="entry name" value="SBP_bac_5"/>
    <property type="match status" value="1"/>
</dbReference>
<keyword evidence="1" id="KW-0732">Signal</keyword>
<dbReference type="InterPro" id="IPR039424">
    <property type="entry name" value="SBP_5"/>
</dbReference>
<proteinExistence type="predicted"/>
<reference evidence="3" key="1">
    <citation type="journal article" date="2021" name="PeerJ">
        <title>Extensive microbial diversity within the chicken gut microbiome revealed by metagenomics and culture.</title>
        <authorList>
            <person name="Gilroy R."/>
            <person name="Ravi A."/>
            <person name="Getino M."/>
            <person name="Pursley I."/>
            <person name="Horton D.L."/>
            <person name="Alikhan N.F."/>
            <person name="Baker D."/>
            <person name="Gharbi K."/>
            <person name="Hall N."/>
            <person name="Watson M."/>
            <person name="Adriaenssens E.M."/>
            <person name="Foster-Nyarko E."/>
            <person name="Jarju S."/>
            <person name="Secka A."/>
            <person name="Antonio M."/>
            <person name="Oren A."/>
            <person name="Chaudhuri R.R."/>
            <person name="La Ragione R."/>
            <person name="Hildebrand F."/>
            <person name="Pallen M.J."/>
        </authorList>
    </citation>
    <scope>NUCLEOTIDE SEQUENCE</scope>
    <source>
        <strain evidence="3">ChiHjej8B7-3636</strain>
    </source>
</reference>
<gene>
    <name evidence="3" type="ORF">H9800_05070</name>
</gene>
<name>A0A9D2H5A9_9MICO</name>
<dbReference type="PANTHER" id="PTHR30290:SF65">
    <property type="entry name" value="MONOACYL PHOSPHATIDYLINOSITOL TETRAMANNOSIDE-BINDING PROTEIN LPQW-RELATED"/>
    <property type="match status" value="1"/>
</dbReference>
<feature type="chain" id="PRO_5039698317" description="Solute-binding protein family 5 domain-containing protein" evidence="1">
    <location>
        <begin position="26"/>
        <end position="578"/>
    </location>
</feature>
<organism evidence="3 4">
    <name type="scientific">Candidatus Microbacterium stercoravium</name>
    <dbReference type="NCBI Taxonomy" id="2838697"/>
    <lineage>
        <taxon>Bacteria</taxon>
        <taxon>Bacillati</taxon>
        <taxon>Actinomycetota</taxon>
        <taxon>Actinomycetes</taxon>
        <taxon>Micrococcales</taxon>
        <taxon>Microbacteriaceae</taxon>
        <taxon>Microbacterium</taxon>
    </lineage>
</organism>
<dbReference type="Gene3D" id="3.10.105.10">
    <property type="entry name" value="Dipeptide-binding Protein, Domain 3"/>
    <property type="match status" value="1"/>
</dbReference>
<dbReference type="InterPro" id="IPR000914">
    <property type="entry name" value="SBP_5_dom"/>
</dbReference>
<dbReference type="SUPFAM" id="SSF53850">
    <property type="entry name" value="Periplasmic binding protein-like II"/>
    <property type="match status" value="1"/>
</dbReference>
<dbReference type="Proteomes" id="UP000824220">
    <property type="component" value="Unassembled WGS sequence"/>
</dbReference>
<sequence length="578" mass="61306">MRIRRALACLSAAAAVLVLSGCGGAPLHKAVVEDTSADVAWRGALTSVAQPLSPGDDDIAQLTHAQFARMEQGTVTADQSFGTARILDESDGAMTVRYDLAEPRWSDGIPLDSADLMLAWAAAAHPGDGGFETAGSGLAGSEAPTYDEFERRIDVTFDGTAADWQTALQVMAPAHIVGGIAFGIDDPMAAKQAVIDAIERDDLAELASAFTSAFDISARSPLSEERLLASGPYRIESITGDAEEGEQVVTLVANREYTGEAAGAFERIVFHQDRAADVFDRIGDEYDVAQLPVAEADFVQVRDLERDDYGMVTTGRGELWALLTRADAWPFRDADARTAFLRSIPRSDIVAQVAGDWSAAYESPAAMSLAPGDDGYDIAVEDSGVMAHLEPAQDPAALRKSAGVPENTVVCILYDTDEAFARGAFERMKTALDDAGWTARDCGSADPDDVIEVGGAYDAVLTRIDLPESPDELARQWGPGDGNLTQNASEERDALIERLGTVTDPYERRDLRVEIETDIVAQRIALPIAIDPVVIVSSRDVQAVQAAPGRAGALATDPLNWVPAGAEAPKAGADQAGS</sequence>
<comment type="caution">
    <text evidence="3">The sequence shown here is derived from an EMBL/GenBank/DDBJ whole genome shotgun (WGS) entry which is preliminary data.</text>
</comment>
<evidence type="ECO:0000313" key="4">
    <source>
        <dbReference type="Proteomes" id="UP000824220"/>
    </source>
</evidence>
<feature type="domain" description="Solute-binding protein family 5" evidence="2">
    <location>
        <begin position="88"/>
        <end position="436"/>
    </location>
</feature>
<evidence type="ECO:0000259" key="2">
    <source>
        <dbReference type="Pfam" id="PF00496"/>
    </source>
</evidence>
<evidence type="ECO:0000256" key="1">
    <source>
        <dbReference type="SAM" id="SignalP"/>
    </source>
</evidence>
<dbReference type="Gene3D" id="3.40.190.10">
    <property type="entry name" value="Periplasmic binding protein-like II"/>
    <property type="match status" value="1"/>
</dbReference>
<protein>
    <recommendedName>
        <fullName evidence="2">Solute-binding protein family 5 domain-containing protein</fullName>
    </recommendedName>
</protein>
<dbReference type="PANTHER" id="PTHR30290">
    <property type="entry name" value="PERIPLASMIC BINDING COMPONENT OF ABC TRANSPORTER"/>
    <property type="match status" value="1"/>
</dbReference>
<dbReference type="AlphaFoldDB" id="A0A9D2H5A9"/>